<name>A0ABD3ER70_9STRA</name>
<evidence type="ECO:0000313" key="3">
    <source>
        <dbReference type="Proteomes" id="UP001632037"/>
    </source>
</evidence>
<proteinExistence type="predicted"/>
<feature type="transmembrane region" description="Helical" evidence="1">
    <location>
        <begin position="46"/>
        <end position="75"/>
    </location>
</feature>
<evidence type="ECO:0000256" key="1">
    <source>
        <dbReference type="SAM" id="Phobius"/>
    </source>
</evidence>
<keyword evidence="1" id="KW-0472">Membrane</keyword>
<keyword evidence="1" id="KW-0812">Transmembrane</keyword>
<feature type="transmembrane region" description="Helical" evidence="1">
    <location>
        <begin position="96"/>
        <end position="120"/>
    </location>
</feature>
<reference evidence="2 3" key="1">
    <citation type="submission" date="2024-09" db="EMBL/GenBank/DDBJ databases">
        <title>Genome sequencing and assembly of Phytophthora oleae, isolate VK10A, causative agent of rot of olive drupes.</title>
        <authorList>
            <person name="Conti Taguali S."/>
            <person name="Riolo M."/>
            <person name="La Spada F."/>
            <person name="Cacciola S.O."/>
            <person name="Dionisio G."/>
        </authorList>
    </citation>
    <scope>NUCLEOTIDE SEQUENCE [LARGE SCALE GENOMIC DNA]</scope>
    <source>
        <strain evidence="2 3">VK10A</strain>
    </source>
</reference>
<protein>
    <recommendedName>
        <fullName evidence="4">Leucine-rich repeat domain, L domain-like</fullName>
    </recommendedName>
</protein>
<feature type="transmembrane region" description="Helical" evidence="1">
    <location>
        <begin position="334"/>
        <end position="354"/>
    </location>
</feature>
<dbReference type="AlphaFoldDB" id="A0ABD3ER70"/>
<dbReference type="EMBL" id="JBIMZQ010000071">
    <property type="protein sequence ID" value="KAL3656928.1"/>
    <property type="molecule type" value="Genomic_DNA"/>
</dbReference>
<dbReference type="Proteomes" id="UP001632037">
    <property type="component" value="Unassembled WGS sequence"/>
</dbReference>
<evidence type="ECO:0008006" key="4">
    <source>
        <dbReference type="Google" id="ProtNLM"/>
    </source>
</evidence>
<accession>A0ABD3ER70</accession>
<dbReference type="SUPFAM" id="SSF52058">
    <property type="entry name" value="L domain-like"/>
    <property type="match status" value="1"/>
</dbReference>
<comment type="caution">
    <text evidence="2">The sequence shown here is derived from an EMBL/GenBank/DDBJ whole genome shotgun (WGS) entry which is preliminary data.</text>
</comment>
<dbReference type="InterPro" id="IPR032675">
    <property type="entry name" value="LRR_dom_sf"/>
</dbReference>
<dbReference type="Gene3D" id="3.80.10.10">
    <property type="entry name" value="Ribonuclease Inhibitor"/>
    <property type="match status" value="1"/>
</dbReference>
<keyword evidence="3" id="KW-1185">Reference proteome</keyword>
<sequence>MHPGYIEEDDGFVVEQSNIDMVSSSKARRLSKPNTKLEQSEQLSPVVFLVVWLILLVFHGLCAAYLLAMAMLYFFMENPLMAYYTNLLALPEHRYFRLLGIFVGILGALHGLQLLLHLLWSIKARGPAVLPRAAMVNGAVKYLQSWKKTTPQSMESASSRSRNSLSSFSSFASAGLQGVFSVEGSHFALVFMLRKAAEASAQIVQCHRYSTLIGRVWINRAYVAMVVVNCWITPLLDYLMLLSDKKISTRSIVKTDITVSIRERTICVTVDTLLTLMACLILPLAIFVPYIQAFDANWYGFPYEMLYGDVSFPNLVRENQALFALNFLDGVTKLVPHISILFGMASISLILELYPPQRFKHKGKAITAVSILAVKAKDKPLFNSKLSQRQPVVGLAFFRRVVAPLGFVAAGAIALGLHLHAAHLASSADADTMKMCLQGLRPWFAENVSCSVLDYSCYKHGVVSPSNDVLDRFQSDAVTTIVFEHCPEFQMPPSIRRFSNLLGLELWNVTITKWGADAALNADLHPGMIYLVMAYTNMTAIPEGLLTVPLPPLLGDIEISVTNLSVIPDELAVAWSKVRLVFLEHAPLKEFPTAFFKIPSLSVSLLDDGLESIPEDLFTTMSLLDEYLEITLSYNPIKELPSTIRDGLLINYLTIDHTNLTELPAWVNKVGQWINLGGCPVCNETELELPTIADCNDWGWNPIRDGRYPIALVSPFRQIE</sequence>
<feature type="transmembrane region" description="Helical" evidence="1">
    <location>
        <begin position="272"/>
        <end position="291"/>
    </location>
</feature>
<keyword evidence="1" id="KW-1133">Transmembrane helix</keyword>
<feature type="transmembrane region" description="Helical" evidence="1">
    <location>
        <begin position="221"/>
        <end position="241"/>
    </location>
</feature>
<evidence type="ECO:0000313" key="2">
    <source>
        <dbReference type="EMBL" id="KAL3656928.1"/>
    </source>
</evidence>
<gene>
    <name evidence="2" type="ORF">V7S43_018133</name>
</gene>
<feature type="transmembrane region" description="Helical" evidence="1">
    <location>
        <begin position="397"/>
        <end position="419"/>
    </location>
</feature>
<organism evidence="2 3">
    <name type="scientific">Phytophthora oleae</name>
    <dbReference type="NCBI Taxonomy" id="2107226"/>
    <lineage>
        <taxon>Eukaryota</taxon>
        <taxon>Sar</taxon>
        <taxon>Stramenopiles</taxon>
        <taxon>Oomycota</taxon>
        <taxon>Peronosporomycetes</taxon>
        <taxon>Peronosporales</taxon>
        <taxon>Peronosporaceae</taxon>
        <taxon>Phytophthora</taxon>
    </lineage>
</organism>